<sequence>MNKLARIKKALSNGRMIYDTGRKMGTSPIFESLSKDGRKIMGLEPLENILPNWKEYLPTKAELEWKRQRASLSMQRRRPVFRVQEETND</sequence>
<evidence type="ECO:0000313" key="1">
    <source>
        <dbReference type="EMBL" id="ANO58322.1"/>
    </source>
</evidence>
<dbReference type="AlphaFoldDB" id="A0A1B0Z294"/>
<organism evidence="1">
    <name type="scientific">uncultured Alphaproteobacteria bacterium</name>
    <dbReference type="NCBI Taxonomy" id="91750"/>
    <lineage>
        <taxon>Bacteria</taxon>
        <taxon>Pseudomonadati</taxon>
        <taxon>Pseudomonadota</taxon>
        <taxon>Alphaproteobacteria</taxon>
        <taxon>environmental samples</taxon>
    </lineage>
</organism>
<protein>
    <submittedName>
        <fullName evidence="1">Uncharacterized protein</fullName>
    </submittedName>
</protein>
<name>A0A1B0Z294_9PROT</name>
<dbReference type="EMBL" id="KT997805">
    <property type="protein sequence ID" value="ANO58322.1"/>
    <property type="molecule type" value="Genomic_DNA"/>
</dbReference>
<accession>A0A1B0Z294</accession>
<reference evidence="1" key="1">
    <citation type="submission" date="2015-11" db="EMBL/GenBank/DDBJ databases">
        <title>Genomes of Abundant and Widespread Viruses from the Deep Ocean.</title>
        <authorList>
            <person name="Mizuno C.M."/>
            <person name="Ghai R."/>
            <person name="Saghai A."/>
            <person name="Lopez-Garcia P."/>
            <person name="Rodriguez-Valera F."/>
        </authorList>
    </citation>
    <scope>NUCLEOTIDE SEQUENCE</scope>
</reference>
<proteinExistence type="predicted"/>
<dbReference type="EMBL" id="KT997875">
    <property type="protein sequence ID" value="ANO58374.1"/>
    <property type="molecule type" value="Genomic_DNA"/>
</dbReference>